<dbReference type="GO" id="GO:0016226">
    <property type="term" value="P:iron-sulfur cluster assembly"/>
    <property type="evidence" value="ECO:0007669"/>
    <property type="project" value="InterPro"/>
</dbReference>
<sequence length="374" mass="40498">MNAELATLYSRLQKELVDPVLGINIGHKIKERDLSLKKGMMSLIKGSTLHFKFEPGYFLGEDKQKVLIHIRQIARECGFPEIEIEWSDTIRSHVVQGGLKPLKTVKNIVAVSSGKGGVGKSTTSTNIALALCQAGARVGILDADVYGPSQPLILNIEDAKIESVDESQGGGMKPQEAYGLAVNSIGFMLETDAPAILRGPMVAQAVEQMLNQTAWPQLDYLIIDMPPGTGDIALTLSQKAPLTGSVVVTTPQDVALLDARKGLRMFQRVNVPILGVVENMSVHVCSHCGHAEHIFGEEGGKNMAEELEVPWLGALPLSRAVREQTDAGQPTVVSDPESEAAKRYHLIARRLAYNISELPIDRSGAFPKVVVENL</sequence>
<dbReference type="Pfam" id="PF10609">
    <property type="entry name" value="ParA"/>
    <property type="match status" value="1"/>
</dbReference>
<dbReference type="FunFam" id="3.40.50.300:FF:000418">
    <property type="entry name" value="Iron-sulfur cluster carrier protein"/>
    <property type="match status" value="1"/>
</dbReference>
<keyword evidence="5 7" id="KW-0411">Iron-sulfur</keyword>
<dbReference type="Gene3D" id="3.40.50.300">
    <property type="entry name" value="P-loop containing nucleotide triphosphate hydrolases"/>
    <property type="match status" value="1"/>
</dbReference>
<keyword evidence="2 7" id="KW-0547">Nucleotide-binding</keyword>
<dbReference type="PANTHER" id="PTHR42961:SF2">
    <property type="entry name" value="IRON-SULFUR PROTEIN NUBPL"/>
    <property type="match status" value="1"/>
</dbReference>
<keyword evidence="9" id="KW-1185">Reference proteome</keyword>
<dbReference type="eggNOG" id="COG0489">
    <property type="taxonomic scope" value="Bacteria"/>
</dbReference>
<dbReference type="HAMAP" id="MF_02040">
    <property type="entry name" value="Mrp_NBP35"/>
    <property type="match status" value="1"/>
</dbReference>
<dbReference type="GO" id="GO:0016887">
    <property type="term" value="F:ATP hydrolysis activity"/>
    <property type="evidence" value="ECO:0007669"/>
    <property type="project" value="UniProtKB-UniRule"/>
</dbReference>
<evidence type="ECO:0000256" key="2">
    <source>
        <dbReference type="ARBA" id="ARBA00022741"/>
    </source>
</evidence>
<accession>A0A095Z9E3</accession>
<evidence type="ECO:0000256" key="3">
    <source>
        <dbReference type="ARBA" id="ARBA00022840"/>
    </source>
</evidence>
<dbReference type="CDD" id="cd02037">
    <property type="entry name" value="Mrp_NBP35"/>
    <property type="match status" value="1"/>
</dbReference>
<organism evidence="8 9">
    <name type="scientific">Oligella urethralis DNF00040</name>
    <dbReference type="NCBI Taxonomy" id="1401065"/>
    <lineage>
        <taxon>Bacteria</taxon>
        <taxon>Pseudomonadati</taxon>
        <taxon>Pseudomonadota</taxon>
        <taxon>Betaproteobacteria</taxon>
        <taxon>Burkholderiales</taxon>
        <taxon>Alcaligenaceae</taxon>
        <taxon>Oligella</taxon>
    </lineage>
</organism>
<dbReference type="EMBL" id="JRNI01000014">
    <property type="protein sequence ID" value="KGF31375.1"/>
    <property type="molecule type" value="Genomic_DNA"/>
</dbReference>
<evidence type="ECO:0000256" key="7">
    <source>
        <dbReference type="HAMAP-Rule" id="MF_02040"/>
    </source>
</evidence>
<evidence type="ECO:0000313" key="8">
    <source>
        <dbReference type="EMBL" id="KGF31375.1"/>
    </source>
</evidence>
<comment type="similarity">
    <text evidence="6 7">Belongs to the Mrp/NBP35 ATP-binding proteins family.</text>
</comment>
<dbReference type="InterPro" id="IPR044304">
    <property type="entry name" value="NUBPL-like"/>
</dbReference>
<dbReference type="RefSeq" id="WP_036558132.1">
    <property type="nucleotide sequence ID" value="NZ_JRNI01000014.1"/>
</dbReference>
<evidence type="ECO:0000256" key="4">
    <source>
        <dbReference type="ARBA" id="ARBA00023004"/>
    </source>
</evidence>
<dbReference type="InterPro" id="IPR033756">
    <property type="entry name" value="YlxH/NBP35"/>
</dbReference>
<dbReference type="AlphaFoldDB" id="A0A095Z9E3"/>
<evidence type="ECO:0000256" key="6">
    <source>
        <dbReference type="ARBA" id="ARBA00024036"/>
    </source>
</evidence>
<dbReference type="InterPro" id="IPR027417">
    <property type="entry name" value="P-loop_NTPase"/>
</dbReference>
<reference evidence="8 9" key="1">
    <citation type="submission" date="2014-07" db="EMBL/GenBank/DDBJ databases">
        <authorList>
            <person name="McCorrison J."/>
            <person name="Sanka R."/>
            <person name="Torralba M."/>
            <person name="Gillis M."/>
            <person name="Haft D.H."/>
            <person name="Methe B."/>
            <person name="Sutton G."/>
            <person name="Nelson K.E."/>
        </authorList>
    </citation>
    <scope>NUCLEOTIDE SEQUENCE [LARGE SCALE GENOMIC DNA]</scope>
    <source>
        <strain evidence="8 9">DNF00040</strain>
    </source>
</reference>
<comment type="caution">
    <text evidence="8">The sequence shown here is derived from an EMBL/GenBank/DDBJ whole genome shotgun (WGS) entry which is preliminary data.</text>
</comment>
<gene>
    <name evidence="8" type="ORF">HMPREF2130_03465</name>
</gene>
<dbReference type="OrthoDB" id="9809679at2"/>
<dbReference type="SUPFAM" id="SSF52540">
    <property type="entry name" value="P-loop containing nucleoside triphosphate hydrolases"/>
    <property type="match status" value="1"/>
</dbReference>
<keyword evidence="4 7" id="KW-0408">Iron</keyword>
<dbReference type="GO" id="GO:0005524">
    <property type="term" value="F:ATP binding"/>
    <property type="evidence" value="ECO:0007669"/>
    <property type="project" value="UniProtKB-UniRule"/>
</dbReference>
<protein>
    <recommendedName>
        <fullName evidence="7">Iron-sulfur cluster carrier protein</fullName>
    </recommendedName>
</protein>
<evidence type="ECO:0000313" key="9">
    <source>
        <dbReference type="Proteomes" id="UP000029629"/>
    </source>
</evidence>
<proteinExistence type="inferred from homology"/>
<dbReference type="InterPro" id="IPR019591">
    <property type="entry name" value="Mrp/NBP35_ATP-bd"/>
</dbReference>
<dbReference type="GO" id="GO:0046872">
    <property type="term" value="F:metal ion binding"/>
    <property type="evidence" value="ECO:0007669"/>
    <property type="project" value="UniProtKB-KW"/>
</dbReference>
<dbReference type="NCBIfam" id="NF008669">
    <property type="entry name" value="PRK11670.1"/>
    <property type="match status" value="1"/>
</dbReference>
<name>A0A095Z9E3_9BURK</name>
<feature type="binding site" evidence="7">
    <location>
        <begin position="114"/>
        <end position="121"/>
    </location>
    <ligand>
        <name>ATP</name>
        <dbReference type="ChEBI" id="CHEBI:30616"/>
    </ligand>
</feature>
<keyword evidence="7" id="KW-0378">Hydrolase</keyword>
<keyword evidence="3 7" id="KW-0067">ATP-binding</keyword>
<comment type="function">
    <text evidence="7">Binds and transfers iron-sulfur (Fe-S) clusters to target apoproteins. Can hydrolyze ATP.</text>
</comment>
<evidence type="ECO:0000256" key="1">
    <source>
        <dbReference type="ARBA" id="ARBA00022723"/>
    </source>
</evidence>
<dbReference type="InterPro" id="IPR000808">
    <property type="entry name" value="Mrp-like_CS"/>
</dbReference>
<comment type="subunit">
    <text evidence="7">Homodimer.</text>
</comment>
<dbReference type="PROSITE" id="PS01215">
    <property type="entry name" value="MRP"/>
    <property type="match status" value="1"/>
</dbReference>
<dbReference type="PANTHER" id="PTHR42961">
    <property type="entry name" value="IRON-SULFUR PROTEIN NUBPL"/>
    <property type="match status" value="1"/>
</dbReference>
<keyword evidence="1 7" id="KW-0479">Metal-binding</keyword>
<dbReference type="GO" id="GO:0051539">
    <property type="term" value="F:4 iron, 4 sulfur cluster binding"/>
    <property type="evidence" value="ECO:0007669"/>
    <property type="project" value="TreeGrafter"/>
</dbReference>
<dbReference type="Proteomes" id="UP000029629">
    <property type="component" value="Unassembled WGS sequence"/>
</dbReference>
<evidence type="ECO:0000256" key="5">
    <source>
        <dbReference type="ARBA" id="ARBA00023014"/>
    </source>
</evidence>
<dbReference type="GO" id="GO:0140663">
    <property type="term" value="F:ATP-dependent FeS chaperone activity"/>
    <property type="evidence" value="ECO:0007669"/>
    <property type="project" value="InterPro"/>
</dbReference>